<feature type="domain" description="Thioredoxin" evidence="2">
    <location>
        <begin position="15"/>
        <end position="161"/>
    </location>
</feature>
<reference evidence="3 4" key="1">
    <citation type="submission" date="2017-01" db="EMBL/GenBank/DDBJ databases">
        <title>Novel large sulfur bacteria in the metagenomes of groundwater-fed chemosynthetic microbial mats in the Lake Huron basin.</title>
        <authorList>
            <person name="Sharrar A.M."/>
            <person name="Flood B.E."/>
            <person name="Bailey J.V."/>
            <person name="Jones D.S."/>
            <person name="Biddanda B."/>
            <person name="Ruberg S.A."/>
            <person name="Marcus D.N."/>
            <person name="Dick G.J."/>
        </authorList>
    </citation>
    <scope>NUCLEOTIDE SEQUENCE [LARGE SCALE GENOMIC DNA]</scope>
    <source>
        <strain evidence="3">A8</strain>
    </source>
</reference>
<keyword evidence="1" id="KW-0732">Signal</keyword>
<dbReference type="InterPro" id="IPR000866">
    <property type="entry name" value="AhpC/TSA"/>
</dbReference>
<dbReference type="AlphaFoldDB" id="A0A1Y1QIJ8"/>
<comment type="caution">
    <text evidence="3">The sequence shown here is derived from an EMBL/GenBank/DDBJ whole genome shotgun (WGS) entry which is preliminary data.</text>
</comment>
<dbReference type="PANTHER" id="PTHR42852">
    <property type="entry name" value="THIOL:DISULFIDE INTERCHANGE PROTEIN DSBE"/>
    <property type="match status" value="1"/>
</dbReference>
<dbReference type="EMBL" id="MTEJ01000239">
    <property type="protein sequence ID" value="OQX06563.1"/>
    <property type="molecule type" value="Genomic_DNA"/>
</dbReference>
<name>A0A1Y1QIJ8_9GAMM</name>
<dbReference type="PROSITE" id="PS51352">
    <property type="entry name" value="THIOREDOXIN_2"/>
    <property type="match status" value="1"/>
</dbReference>
<dbReference type="InterPro" id="IPR050553">
    <property type="entry name" value="Thioredoxin_ResA/DsbE_sf"/>
</dbReference>
<evidence type="ECO:0000313" key="4">
    <source>
        <dbReference type="Proteomes" id="UP000192491"/>
    </source>
</evidence>
<dbReference type="Pfam" id="PF00578">
    <property type="entry name" value="AhpC-TSA"/>
    <property type="match status" value="1"/>
</dbReference>
<feature type="signal peptide" evidence="1">
    <location>
        <begin position="1"/>
        <end position="25"/>
    </location>
</feature>
<evidence type="ECO:0000313" key="3">
    <source>
        <dbReference type="EMBL" id="OQX06563.1"/>
    </source>
</evidence>
<dbReference type="Gene3D" id="3.40.30.10">
    <property type="entry name" value="Glutaredoxin"/>
    <property type="match status" value="1"/>
</dbReference>
<organism evidence="3 4">
    <name type="scientific">Thiothrix lacustris</name>
    <dbReference type="NCBI Taxonomy" id="525917"/>
    <lineage>
        <taxon>Bacteria</taxon>
        <taxon>Pseudomonadati</taxon>
        <taxon>Pseudomonadota</taxon>
        <taxon>Gammaproteobacteria</taxon>
        <taxon>Thiotrichales</taxon>
        <taxon>Thiotrichaceae</taxon>
        <taxon>Thiothrix</taxon>
    </lineage>
</organism>
<dbReference type="CDD" id="cd02966">
    <property type="entry name" value="TlpA_like_family"/>
    <property type="match status" value="1"/>
</dbReference>
<dbReference type="InterPro" id="IPR036249">
    <property type="entry name" value="Thioredoxin-like_sf"/>
</dbReference>
<feature type="chain" id="PRO_5012711228" evidence="1">
    <location>
        <begin position="26"/>
        <end position="169"/>
    </location>
</feature>
<evidence type="ECO:0000259" key="2">
    <source>
        <dbReference type="PROSITE" id="PS51352"/>
    </source>
</evidence>
<dbReference type="InterPro" id="IPR013766">
    <property type="entry name" value="Thioredoxin_domain"/>
</dbReference>
<gene>
    <name evidence="3" type="ORF">BWK73_30575</name>
</gene>
<dbReference type="GO" id="GO:0016491">
    <property type="term" value="F:oxidoreductase activity"/>
    <property type="evidence" value="ECO:0007669"/>
    <property type="project" value="InterPro"/>
</dbReference>
<proteinExistence type="predicted"/>
<accession>A0A1Y1QIJ8</accession>
<dbReference type="PANTHER" id="PTHR42852:SF17">
    <property type="entry name" value="THIOREDOXIN-LIKE PROTEIN HI_1115"/>
    <property type="match status" value="1"/>
</dbReference>
<dbReference type="GO" id="GO:0016209">
    <property type="term" value="F:antioxidant activity"/>
    <property type="evidence" value="ECO:0007669"/>
    <property type="project" value="InterPro"/>
</dbReference>
<dbReference type="SUPFAM" id="SSF52833">
    <property type="entry name" value="Thioredoxin-like"/>
    <property type="match status" value="1"/>
</dbReference>
<evidence type="ECO:0000256" key="1">
    <source>
        <dbReference type="SAM" id="SignalP"/>
    </source>
</evidence>
<dbReference type="Proteomes" id="UP000192491">
    <property type="component" value="Unassembled WGS sequence"/>
</dbReference>
<sequence>MTLSNTSWINGVCLALMLFTHPATAMQDMDGTPIDLATSVGKGKWSVVEIWASDCRICQLSSQHIVNFKEAHPDVAIIGVSVDGAAGKADAQTFIDEQRLTFPNLLSDKTEIDQYLFNTTEKNFIGTPTFLFYDPQGKLVTVQAKALTEKELSGFMDSQGSQVDIAEPC</sequence>
<protein>
    <submittedName>
        <fullName evidence="3">Alkyl hydroperoxide reductase</fullName>
    </submittedName>
</protein>